<dbReference type="InterPro" id="IPR002466">
    <property type="entry name" value="A_deamin"/>
</dbReference>
<dbReference type="GeneID" id="109757904"/>
<reference evidence="2" key="4">
    <citation type="submission" date="2019-03" db="UniProtKB">
        <authorList>
            <consortium name="EnsemblPlants"/>
        </authorList>
    </citation>
    <scope>IDENTIFICATION</scope>
</reference>
<reference evidence="2" key="5">
    <citation type="journal article" date="2021" name="G3 (Bethesda)">
        <title>Aegilops tauschii genome assembly Aet v5.0 features greater sequence contiguity and improved annotation.</title>
        <authorList>
            <person name="Wang L."/>
            <person name="Zhu T."/>
            <person name="Rodriguez J.C."/>
            <person name="Deal K.R."/>
            <person name="Dubcovsky J."/>
            <person name="McGuire P.E."/>
            <person name="Lux T."/>
            <person name="Spannagl M."/>
            <person name="Mayer K.F.X."/>
            <person name="Baldrich P."/>
            <person name="Meyers B.C."/>
            <person name="Huo N."/>
            <person name="Gu Y.Q."/>
            <person name="Zhou H."/>
            <person name="Devos K.M."/>
            <person name="Bennetzen J.L."/>
            <person name="Unver T."/>
            <person name="Budak H."/>
            <person name="Gulick P.J."/>
            <person name="Galiba G."/>
            <person name="Kalapos B."/>
            <person name="Nelson D.R."/>
            <person name="Li P."/>
            <person name="You F.M."/>
            <person name="Luo M.C."/>
            <person name="Dvorak J."/>
        </authorList>
    </citation>
    <scope>NUCLEOTIDE SEQUENCE [LARGE SCALE GENOMIC DNA]</scope>
    <source>
        <strain evidence="2">cv. AL8/78</strain>
    </source>
</reference>
<reference evidence="2" key="3">
    <citation type="journal article" date="2017" name="Nature">
        <title>Genome sequence of the progenitor of the wheat D genome Aegilops tauschii.</title>
        <authorList>
            <person name="Luo M.C."/>
            <person name="Gu Y.Q."/>
            <person name="Puiu D."/>
            <person name="Wang H."/>
            <person name="Twardziok S.O."/>
            <person name="Deal K.R."/>
            <person name="Huo N."/>
            <person name="Zhu T."/>
            <person name="Wang L."/>
            <person name="Wang Y."/>
            <person name="McGuire P.E."/>
            <person name="Liu S."/>
            <person name="Long H."/>
            <person name="Ramasamy R.K."/>
            <person name="Rodriguez J.C."/>
            <person name="Van S.L."/>
            <person name="Yuan L."/>
            <person name="Wang Z."/>
            <person name="Xia Z."/>
            <person name="Xiao L."/>
            <person name="Anderson O.D."/>
            <person name="Ouyang S."/>
            <person name="Liang Y."/>
            <person name="Zimin A.V."/>
            <person name="Pertea G."/>
            <person name="Qi P."/>
            <person name="Bennetzen J.L."/>
            <person name="Dai X."/>
            <person name="Dawson M.W."/>
            <person name="Muller H.G."/>
            <person name="Kugler K."/>
            <person name="Rivarola-Duarte L."/>
            <person name="Spannagl M."/>
            <person name="Mayer K.F.X."/>
            <person name="Lu F.H."/>
            <person name="Bevan M.W."/>
            <person name="Leroy P."/>
            <person name="Li P."/>
            <person name="You F.M."/>
            <person name="Sun Q."/>
            <person name="Liu Z."/>
            <person name="Lyons E."/>
            <person name="Wicker T."/>
            <person name="Salzberg S.L."/>
            <person name="Devos K.M."/>
            <person name="Dvorak J."/>
        </authorList>
    </citation>
    <scope>NUCLEOTIDE SEQUENCE [LARGE SCALE GENOMIC DNA]</scope>
    <source>
        <strain evidence="2">cv. AL8/78</strain>
    </source>
</reference>
<dbReference type="PANTHER" id="PTHR10910">
    <property type="entry name" value="EUKARYOTE SPECIFIC DSRNA BINDING PROTEIN"/>
    <property type="match status" value="1"/>
</dbReference>
<dbReference type="Pfam" id="PF02137">
    <property type="entry name" value="A_deamin"/>
    <property type="match status" value="1"/>
</dbReference>
<reference evidence="3" key="1">
    <citation type="journal article" date="2014" name="Science">
        <title>Ancient hybridizations among the ancestral genomes of bread wheat.</title>
        <authorList>
            <consortium name="International Wheat Genome Sequencing Consortium,"/>
            <person name="Marcussen T."/>
            <person name="Sandve S.R."/>
            <person name="Heier L."/>
            <person name="Spannagl M."/>
            <person name="Pfeifer M."/>
            <person name="Jakobsen K.S."/>
            <person name="Wulff B.B."/>
            <person name="Steuernagel B."/>
            <person name="Mayer K.F."/>
            <person name="Olsen O.A."/>
        </authorList>
    </citation>
    <scope>NUCLEOTIDE SEQUENCE [LARGE SCALE GENOMIC DNA]</scope>
    <source>
        <strain evidence="3">cv. AL8/78</strain>
    </source>
</reference>
<accession>A0A453DIG0</accession>
<dbReference type="GO" id="GO:0006396">
    <property type="term" value="P:RNA processing"/>
    <property type="evidence" value="ECO:0007669"/>
    <property type="project" value="InterPro"/>
</dbReference>
<evidence type="ECO:0000313" key="2">
    <source>
        <dbReference type="EnsemblPlants" id="AET2Gv21254700.21"/>
    </source>
</evidence>
<keyword evidence="3" id="KW-1185">Reference proteome</keyword>
<organism evidence="2 3">
    <name type="scientific">Aegilops tauschii subsp. strangulata</name>
    <name type="common">Goatgrass</name>
    <dbReference type="NCBI Taxonomy" id="200361"/>
    <lineage>
        <taxon>Eukaryota</taxon>
        <taxon>Viridiplantae</taxon>
        <taxon>Streptophyta</taxon>
        <taxon>Embryophyta</taxon>
        <taxon>Tracheophyta</taxon>
        <taxon>Spermatophyta</taxon>
        <taxon>Magnoliopsida</taxon>
        <taxon>Liliopsida</taxon>
        <taxon>Poales</taxon>
        <taxon>Poaceae</taxon>
        <taxon>BOP clade</taxon>
        <taxon>Pooideae</taxon>
        <taxon>Triticodae</taxon>
        <taxon>Triticeae</taxon>
        <taxon>Triticinae</taxon>
        <taxon>Aegilops</taxon>
    </lineage>
</organism>
<dbReference type="PANTHER" id="PTHR10910:SF62">
    <property type="entry name" value="AT07585P-RELATED"/>
    <property type="match status" value="1"/>
</dbReference>
<protein>
    <recommendedName>
        <fullName evidence="1">A to I editase domain-containing protein</fullName>
    </recommendedName>
</protein>
<dbReference type="EnsemblPlants" id="AET2Gv21254700.21">
    <property type="protein sequence ID" value="AET2Gv21254700.21"/>
    <property type="gene ID" value="AET2Gv21254700"/>
</dbReference>
<dbReference type="PROSITE" id="PS50141">
    <property type="entry name" value="A_DEAMIN_EDITASE"/>
    <property type="match status" value="1"/>
</dbReference>
<evidence type="ECO:0000313" key="3">
    <source>
        <dbReference type="Proteomes" id="UP000015105"/>
    </source>
</evidence>
<dbReference type="GO" id="GO:0003726">
    <property type="term" value="F:double-stranded RNA adenosine deaminase activity"/>
    <property type="evidence" value="ECO:0007669"/>
    <property type="project" value="TreeGrafter"/>
</dbReference>
<dbReference type="SMART" id="SM00552">
    <property type="entry name" value="ADEAMc"/>
    <property type="match status" value="1"/>
</dbReference>
<proteinExistence type="predicted"/>
<sequence>MLRSSSPQTLDGVLWAEAASSAALRQYCALPKKGKPQGRESTVLAAFLISSPENPLNPTVLSLATGTKCLGAARLGPRGDLVHDAHAEVIARRALLRLVYAEISAENPSSWLVASGADGRWRLKDGHQLHLYITQLPCGVMPVPPSPLEVRREQLDTMVNGYSDVGFVQRKPGRGDTTLSVSCFDKITRWCVVGIQGFCIEDNVVKVLGARLSCLSGKVPDPLKPSKPLFFEAPIPPKEFQQTSGDIPPLTCGYSICWNKSGLHEVVLGTTGRKQGTSSKAASLPSTESLLCKIRLAEAFISLEHPLVTKFRHEKISYRAIKDMACEYQQILELLRKAPFFAQWRAKPTSVDSFTVPRS</sequence>
<dbReference type="GO" id="GO:0006382">
    <property type="term" value="P:adenosine to inosine editing"/>
    <property type="evidence" value="ECO:0007669"/>
    <property type="project" value="TreeGrafter"/>
</dbReference>
<evidence type="ECO:0000259" key="1">
    <source>
        <dbReference type="PROSITE" id="PS50141"/>
    </source>
</evidence>
<reference evidence="3" key="2">
    <citation type="journal article" date="2017" name="Nat. Plants">
        <title>The Aegilops tauschii genome reveals multiple impacts of transposons.</title>
        <authorList>
            <person name="Zhao G."/>
            <person name="Zou C."/>
            <person name="Li K."/>
            <person name="Wang K."/>
            <person name="Li T."/>
            <person name="Gao L."/>
            <person name="Zhang X."/>
            <person name="Wang H."/>
            <person name="Yang Z."/>
            <person name="Liu X."/>
            <person name="Jiang W."/>
            <person name="Mao L."/>
            <person name="Kong X."/>
            <person name="Jiao Y."/>
            <person name="Jia J."/>
        </authorList>
    </citation>
    <scope>NUCLEOTIDE SEQUENCE [LARGE SCALE GENOMIC DNA]</scope>
    <source>
        <strain evidence="3">cv. AL8/78</strain>
    </source>
</reference>
<name>A0A453DIG0_AEGTS</name>
<dbReference type="Proteomes" id="UP000015105">
    <property type="component" value="Chromosome 2D"/>
</dbReference>
<dbReference type="GO" id="GO:0005730">
    <property type="term" value="C:nucleolus"/>
    <property type="evidence" value="ECO:0007669"/>
    <property type="project" value="TreeGrafter"/>
</dbReference>
<feature type="domain" description="A to I editase" evidence="1">
    <location>
        <begin position="62"/>
        <end position="354"/>
    </location>
</feature>
<dbReference type="Gramene" id="AET2Gv21254700.21">
    <property type="protein sequence ID" value="AET2Gv21254700.21"/>
    <property type="gene ID" value="AET2Gv21254700"/>
</dbReference>
<dbReference type="GO" id="GO:0008251">
    <property type="term" value="F:tRNA-specific adenosine deaminase activity"/>
    <property type="evidence" value="ECO:0007669"/>
    <property type="project" value="TreeGrafter"/>
</dbReference>
<dbReference type="RefSeq" id="XP_020172339.1">
    <property type="nucleotide sequence ID" value="XM_020316750.4"/>
</dbReference>
<dbReference type="GO" id="GO:0003725">
    <property type="term" value="F:double-stranded RNA binding"/>
    <property type="evidence" value="ECO:0007669"/>
    <property type="project" value="TreeGrafter"/>
</dbReference>
<dbReference type="AlphaFoldDB" id="A0A453DIG0"/>
<dbReference type="GO" id="GO:0005737">
    <property type="term" value="C:cytoplasm"/>
    <property type="evidence" value="ECO:0007669"/>
    <property type="project" value="TreeGrafter"/>
</dbReference>